<proteinExistence type="predicted"/>
<sequence>MDVLIERCVGIDIGKDEVVACVRTPATQGRVRRRQTRTFAAFTSSLEAMADWFAAEWLAELLEHGLLRGSFVPPPVIRQLRDLTRYRKRPIQDHRRVPAHPEDP</sequence>
<dbReference type="EMBL" id="JBHSQW010000020">
    <property type="protein sequence ID" value="MFC5994419.1"/>
    <property type="molecule type" value="Genomic_DNA"/>
</dbReference>
<accession>A0ABW1J1Q6</accession>
<comment type="caution">
    <text evidence="1">The sequence shown here is derived from an EMBL/GenBank/DDBJ whole genome shotgun (WGS) entry which is preliminary data.</text>
</comment>
<organism evidence="1 2">
    <name type="scientific">Pseudonocardia hispaniensis</name>
    <dbReference type="NCBI Taxonomy" id="904933"/>
    <lineage>
        <taxon>Bacteria</taxon>
        <taxon>Bacillati</taxon>
        <taxon>Actinomycetota</taxon>
        <taxon>Actinomycetes</taxon>
        <taxon>Pseudonocardiales</taxon>
        <taxon>Pseudonocardiaceae</taxon>
        <taxon>Pseudonocardia</taxon>
    </lineage>
</organism>
<dbReference type="RefSeq" id="WP_379584452.1">
    <property type="nucleotide sequence ID" value="NZ_JBHSQW010000020.1"/>
</dbReference>
<protein>
    <recommendedName>
        <fullName evidence="3">Transposase</fullName>
    </recommendedName>
</protein>
<evidence type="ECO:0000313" key="1">
    <source>
        <dbReference type="EMBL" id="MFC5994419.1"/>
    </source>
</evidence>
<evidence type="ECO:0000313" key="2">
    <source>
        <dbReference type="Proteomes" id="UP001596302"/>
    </source>
</evidence>
<name>A0ABW1J1Q6_9PSEU</name>
<keyword evidence="2" id="KW-1185">Reference proteome</keyword>
<reference evidence="2" key="1">
    <citation type="journal article" date="2019" name="Int. J. Syst. Evol. Microbiol.">
        <title>The Global Catalogue of Microorganisms (GCM) 10K type strain sequencing project: providing services to taxonomists for standard genome sequencing and annotation.</title>
        <authorList>
            <consortium name="The Broad Institute Genomics Platform"/>
            <consortium name="The Broad Institute Genome Sequencing Center for Infectious Disease"/>
            <person name="Wu L."/>
            <person name="Ma J."/>
        </authorList>
    </citation>
    <scope>NUCLEOTIDE SEQUENCE [LARGE SCALE GENOMIC DNA]</scope>
    <source>
        <strain evidence="2">CCM 8391</strain>
    </source>
</reference>
<evidence type="ECO:0008006" key="3">
    <source>
        <dbReference type="Google" id="ProtNLM"/>
    </source>
</evidence>
<gene>
    <name evidence="1" type="ORF">ACFQE5_09375</name>
</gene>
<dbReference type="Proteomes" id="UP001596302">
    <property type="component" value="Unassembled WGS sequence"/>
</dbReference>